<reference evidence="10" key="1">
    <citation type="submission" date="2019-12" db="UniProtKB">
        <authorList>
            <consortium name="WormBaseParasite"/>
        </authorList>
    </citation>
    <scope>IDENTIFICATION</scope>
</reference>
<keyword evidence="4" id="KW-0443">Lipid metabolism</keyword>
<dbReference type="CDD" id="cd13223">
    <property type="entry name" value="PH-GRAM_MTM-like"/>
    <property type="match status" value="1"/>
</dbReference>
<dbReference type="SUPFAM" id="SSF52799">
    <property type="entry name" value="(Phosphotyrosine protein) phosphatases II"/>
    <property type="match status" value="1"/>
</dbReference>
<evidence type="ECO:0000256" key="1">
    <source>
        <dbReference type="ARBA" id="ARBA00004184"/>
    </source>
</evidence>
<evidence type="ECO:0000256" key="5">
    <source>
        <dbReference type="PIRSR" id="PIRSR630564-1"/>
    </source>
</evidence>
<dbReference type="InterPro" id="IPR029021">
    <property type="entry name" value="Prot-tyrosine_phosphatase-like"/>
</dbReference>
<dbReference type="GO" id="GO:0052629">
    <property type="term" value="F:phosphatidylinositol-3,5-bisphosphate 3-phosphatase activity"/>
    <property type="evidence" value="ECO:0007669"/>
    <property type="project" value="UniProtKB-EC"/>
</dbReference>
<dbReference type="GO" id="GO:0012505">
    <property type="term" value="C:endomembrane system"/>
    <property type="evidence" value="ECO:0007669"/>
    <property type="project" value="UniProtKB-SubCell"/>
</dbReference>
<dbReference type="EC" id="3.1.3.95" evidence="3"/>
<dbReference type="InterPro" id="IPR003595">
    <property type="entry name" value="Tyr_Pase_cat"/>
</dbReference>
<dbReference type="Gene3D" id="2.30.29.30">
    <property type="entry name" value="Pleckstrin-homology domain (PH domain)/Phosphotyrosine-binding domain (PTB)"/>
    <property type="match status" value="1"/>
</dbReference>
<protein>
    <recommendedName>
        <fullName evidence="3">phosphatidylinositol-3,5-bisphosphate 3-phosphatase</fullName>
        <ecNumber evidence="3">3.1.3.95</ecNumber>
    </recommendedName>
</protein>
<comment type="similarity">
    <text evidence="2">Belongs to the protein-tyrosine phosphatase family. Non-receptor class myotubularin subfamily.</text>
</comment>
<feature type="binding site" evidence="6">
    <location>
        <begin position="421"/>
        <end position="422"/>
    </location>
    <ligand>
        <name>substrate</name>
    </ligand>
</feature>
<feature type="binding site" evidence="6">
    <location>
        <begin position="396"/>
        <end position="399"/>
    </location>
    <ligand>
        <name>substrate</name>
    </ligand>
</feature>
<evidence type="ECO:0000256" key="7">
    <source>
        <dbReference type="SAM" id="MobiDB-lite"/>
    </source>
</evidence>
<dbReference type="STRING" id="70415.A0A5S6QP20"/>
<feature type="compositionally biased region" description="Low complexity" evidence="7">
    <location>
        <begin position="15"/>
        <end position="25"/>
    </location>
</feature>
<dbReference type="GO" id="GO:0046856">
    <property type="term" value="P:phosphatidylinositol dephosphorylation"/>
    <property type="evidence" value="ECO:0007669"/>
    <property type="project" value="TreeGrafter"/>
</dbReference>
<evidence type="ECO:0000256" key="3">
    <source>
        <dbReference type="ARBA" id="ARBA00012903"/>
    </source>
</evidence>
<name>A0A5S6QP20_TRIMR</name>
<dbReference type="InterPro" id="IPR030564">
    <property type="entry name" value="Myotubularin"/>
</dbReference>
<dbReference type="GO" id="GO:0004438">
    <property type="term" value="F:phosphatidylinositol-3-phosphate phosphatase activity"/>
    <property type="evidence" value="ECO:0007669"/>
    <property type="project" value="TreeGrafter"/>
</dbReference>
<dbReference type="InterPro" id="IPR011993">
    <property type="entry name" value="PH-like_dom_sf"/>
</dbReference>
<feature type="binding site" evidence="6">
    <location>
        <begin position="483"/>
        <end position="489"/>
    </location>
    <ligand>
        <name>substrate</name>
    </ligand>
</feature>
<dbReference type="WBParaSite" id="TMUE_2000008602.1">
    <property type="protein sequence ID" value="TMUE_2000008602.1"/>
    <property type="gene ID" value="WBGene00289787"/>
</dbReference>
<organism evidence="9 10">
    <name type="scientific">Trichuris muris</name>
    <name type="common">Mouse whipworm</name>
    <dbReference type="NCBI Taxonomy" id="70415"/>
    <lineage>
        <taxon>Eukaryota</taxon>
        <taxon>Metazoa</taxon>
        <taxon>Ecdysozoa</taxon>
        <taxon>Nematoda</taxon>
        <taxon>Enoplea</taxon>
        <taxon>Dorylaimia</taxon>
        <taxon>Trichinellida</taxon>
        <taxon>Trichuridae</taxon>
        <taxon>Trichuris</taxon>
    </lineage>
</organism>
<evidence type="ECO:0000259" key="8">
    <source>
        <dbReference type="PROSITE" id="PS51339"/>
    </source>
</evidence>
<dbReference type="InterPro" id="IPR016130">
    <property type="entry name" value="Tyr_Pase_AS"/>
</dbReference>
<evidence type="ECO:0000256" key="6">
    <source>
        <dbReference type="PIRSR" id="PIRSR630564-2"/>
    </source>
</evidence>
<accession>A0A5S6QP20</accession>
<dbReference type="SMART" id="SM00568">
    <property type="entry name" value="GRAM"/>
    <property type="match status" value="1"/>
</dbReference>
<dbReference type="PANTHER" id="PTHR10807">
    <property type="entry name" value="MYOTUBULARIN-RELATED"/>
    <property type="match status" value="1"/>
</dbReference>
<sequence>MRLHPVFRMSQSGRSTSALTDATTSSVQDVSESQADFGVDHGGIIQSSVRCLLFGTCCDFPFNIPRSSARSSYSNVEAIHEIVSASACAIAVFEHRRSKGGSPRFSIEKQMESSVRFRGEPAGLGRATFGLSRMTVNFEIGKGIVLLPGEEIEIQESDIGFLSGAGKIVGRMTVTNFRLLFESSEENYTLDIPLGTISRLEKMGYSNMSRGEDCYGFEMSCKDFRTLRFSSRQENHARRPLFECLQKLAFPLSHKLQLFAFQSEEKFSTDGWLVYDPIKEFLRMGIPNSNWRISHVNVHYSMASTYPSVLCVPVTTTDDELAKVANFRSRHRLPVCCWLHPNGHATISRSAQPSVGVISRRSHGDERYLQKIIDTNRKSRKLYVMDARPAVNAKANKAKGGGYESEAAYPNAELVFLDIENIHVMRESLRKLREHCVPAGRDKKWLTHLDETRWLAHLRLVLCGAARIVDKIDNHSTSVLVHCSDGWDRTSQLTSLAMIMLDPYYRTIRGFEVLVEKEWCSFGHKFAHRVGHGEDKPSDAERSPVFLQFIDCVHQLLEQFPESFEFNSVFLICIMDHLYSCRFGTFLFNSERERVKEDVRRRTNSVWSLLNSQTEKFTNPLFNRTGGLRVLIPNCTGHLIHFWTEYYSRWDPADNSLHKLNEVTKLYRQMSTSISERMAWERCDHCLSCIPKKEKAVIRLFQWNAIACWQNEWYILLYRSCIFNGFCHKNLVTSKEEQNNVSISSKVKHHLGNFKKAVATHYVIGRLTGRSALIYEALADLPCLRSRATLLLLRSFGRRAMPTCCRPVWHLGVDADHGHQQVPWILTGLHLLARRRMFSSQLICMATFSREALKCICTSMLRRQARCRVEIPRKSCKIEQERPQIPRAFCQRINE</sequence>
<evidence type="ECO:0000313" key="10">
    <source>
        <dbReference type="WBParaSite" id="TMUE_2000008602.1"/>
    </source>
</evidence>
<dbReference type="Pfam" id="PF02893">
    <property type="entry name" value="GRAM"/>
    <property type="match status" value="1"/>
</dbReference>
<evidence type="ECO:0000313" key="9">
    <source>
        <dbReference type="Proteomes" id="UP000046395"/>
    </source>
</evidence>
<feature type="domain" description="Myotubularin phosphatase" evidence="8">
    <location>
        <begin position="271"/>
        <end position="647"/>
    </location>
</feature>
<dbReference type="GO" id="GO:0016020">
    <property type="term" value="C:membrane"/>
    <property type="evidence" value="ECO:0007669"/>
    <property type="project" value="TreeGrafter"/>
</dbReference>
<dbReference type="PANTHER" id="PTHR10807:SF128">
    <property type="entry name" value="PHOSPHATIDYLINOSITOL-3,5-BISPHOSPHATE 3-PHOSPHATASE"/>
    <property type="match status" value="1"/>
</dbReference>
<dbReference type="InterPro" id="IPR010569">
    <property type="entry name" value="Myotubularin-like_Pase_dom"/>
</dbReference>
<proteinExistence type="inferred from homology"/>
<evidence type="ECO:0000256" key="2">
    <source>
        <dbReference type="ARBA" id="ARBA00007471"/>
    </source>
</evidence>
<dbReference type="GO" id="GO:0005737">
    <property type="term" value="C:cytoplasm"/>
    <property type="evidence" value="ECO:0007669"/>
    <property type="project" value="TreeGrafter"/>
</dbReference>
<dbReference type="InterPro" id="IPR004182">
    <property type="entry name" value="GRAM"/>
</dbReference>
<feature type="active site" description="Phosphocysteine intermediate" evidence="5">
    <location>
        <position position="483"/>
    </location>
</feature>
<evidence type="ECO:0000256" key="4">
    <source>
        <dbReference type="ARBA" id="ARBA00023098"/>
    </source>
</evidence>
<dbReference type="PROSITE" id="PS00383">
    <property type="entry name" value="TYR_PHOSPHATASE_1"/>
    <property type="match status" value="1"/>
</dbReference>
<dbReference type="AlphaFoldDB" id="A0A5S6QP20"/>
<keyword evidence="9" id="KW-1185">Reference proteome</keyword>
<dbReference type="SMART" id="SM00404">
    <property type="entry name" value="PTPc_motif"/>
    <property type="match status" value="1"/>
</dbReference>
<comment type="subcellular location">
    <subcellularLocation>
        <location evidence="1">Endomembrane system</location>
        <topology evidence="1">Peripheral membrane protein</topology>
    </subcellularLocation>
</comment>
<feature type="region of interest" description="Disordered" evidence="7">
    <location>
        <begin position="1"/>
        <end position="25"/>
    </location>
</feature>
<dbReference type="PROSITE" id="PS51339">
    <property type="entry name" value="PPASE_MYOTUBULARIN"/>
    <property type="match status" value="1"/>
</dbReference>
<dbReference type="Pfam" id="PF06602">
    <property type="entry name" value="Myotub-related"/>
    <property type="match status" value="1"/>
</dbReference>
<dbReference type="Proteomes" id="UP000046395">
    <property type="component" value="Unassembled WGS sequence"/>
</dbReference>
<dbReference type="SUPFAM" id="SSF50729">
    <property type="entry name" value="PH domain-like"/>
    <property type="match status" value="1"/>
</dbReference>